<evidence type="ECO:0000256" key="1">
    <source>
        <dbReference type="SAM" id="MobiDB-lite"/>
    </source>
</evidence>
<proteinExistence type="predicted"/>
<evidence type="ECO:0000313" key="3">
    <source>
        <dbReference type="Proteomes" id="UP000435837"/>
    </source>
</evidence>
<comment type="caution">
    <text evidence="2">The sequence shown here is derived from an EMBL/GenBank/DDBJ whole genome shotgun (WGS) entry which is preliminary data.</text>
</comment>
<gene>
    <name evidence="2" type="ORF">Scani_27140</name>
</gene>
<organism evidence="2 3">
    <name type="scientific">Streptomyces caniferus</name>
    <dbReference type="NCBI Taxonomy" id="285557"/>
    <lineage>
        <taxon>Bacteria</taxon>
        <taxon>Bacillati</taxon>
        <taxon>Actinomycetota</taxon>
        <taxon>Actinomycetes</taxon>
        <taxon>Kitasatosporales</taxon>
        <taxon>Streptomycetaceae</taxon>
        <taxon>Streptomyces</taxon>
    </lineage>
</organism>
<dbReference type="EMBL" id="BLIN01000003">
    <property type="protein sequence ID" value="GFE06446.1"/>
    <property type="molecule type" value="Genomic_DNA"/>
</dbReference>
<dbReference type="AlphaFoldDB" id="A0A640S7T7"/>
<dbReference type="Proteomes" id="UP000435837">
    <property type="component" value="Unassembled WGS sequence"/>
</dbReference>
<evidence type="ECO:0000313" key="2">
    <source>
        <dbReference type="EMBL" id="GFE06446.1"/>
    </source>
</evidence>
<name>A0A640S7T7_9ACTN</name>
<feature type="compositionally biased region" description="Basic and acidic residues" evidence="1">
    <location>
        <begin position="43"/>
        <end position="52"/>
    </location>
</feature>
<reference evidence="2 3" key="1">
    <citation type="submission" date="2019-12" db="EMBL/GenBank/DDBJ databases">
        <title>Whole genome shotgun sequence of Streptomyces caniferus NBRC 15389.</title>
        <authorList>
            <person name="Ichikawa N."/>
            <person name="Kimura A."/>
            <person name="Kitahashi Y."/>
            <person name="Komaki H."/>
            <person name="Tamura T."/>
        </authorList>
    </citation>
    <scope>NUCLEOTIDE SEQUENCE [LARGE SCALE GENOMIC DNA]</scope>
    <source>
        <strain evidence="2 3">NBRC 15389</strain>
    </source>
</reference>
<feature type="region of interest" description="Disordered" evidence="1">
    <location>
        <begin position="1"/>
        <end position="88"/>
    </location>
</feature>
<sequence>MATVPVTTTATDGIADPPAPVRAQGARTGTDAAGREAGGVRGDLYDTGRERLGLPPLSVDADSSALHRPDLTGSPFPGYAPSGRHGDR</sequence>
<feature type="compositionally biased region" description="Polar residues" evidence="1">
    <location>
        <begin position="1"/>
        <end position="11"/>
    </location>
</feature>
<accession>A0A640S7T7</accession>
<protein>
    <submittedName>
        <fullName evidence="2">Uncharacterized protein</fullName>
    </submittedName>
</protein>